<organism evidence="2">
    <name type="scientific">viral metagenome</name>
    <dbReference type="NCBI Taxonomy" id="1070528"/>
    <lineage>
        <taxon>unclassified sequences</taxon>
        <taxon>metagenomes</taxon>
        <taxon>organismal metagenomes</taxon>
    </lineage>
</organism>
<reference evidence="2" key="1">
    <citation type="submission" date="2020-03" db="EMBL/GenBank/DDBJ databases">
        <title>The deep terrestrial virosphere.</title>
        <authorList>
            <person name="Holmfeldt K."/>
            <person name="Nilsson E."/>
            <person name="Simone D."/>
            <person name="Lopez-Fernandez M."/>
            <person name="Wu X."/>
            <person name="de Brujin I."/>
            <person name="Lundin D."/>
            <person name="Andersson A."/>
            <person name="Bertilsson S."/>
            <person name="Dopson M."/>
        </authorList>
    </citation>
    <scope>NUCLEOTIDE SEQUENCE</scope>
    <source>
        <strain evidence="1">MM171A00153</strain>
        <strain evidence="2">MM171B00165</strain>
    </source>
</reference>
<evidence type="ECO:0000313" key="1">
    <source>
        <dbReference type="EMBL" id="QJB01036.1"/>
    </source>
</evidence>
<evidence type="ECO:0000313" key="2">
    <source>
        <dbReference type="EMBL" id="QJB04834.1"/>
    </source>
</evidence>
<proteinExistence type="predicted"/>
<sequence>MEARFCERVDLLIQIERSRPLCVKLIGQTKCALGGRCPLAEIREPARHEGKQRLLG</sequence>
<dbReference type="EMBL" id="MT143704">
    <property type="protein sequence ID" value="QJB01036.1"/>
    <property type="molecule type" value="Genomic_DNA"/>
</dbReference>
<accession>A0A6M3MBB7</accession>
<gene>
    <name evidence="1" type="ORF">MM171A00153_0055</name>
    <name evidence="2" type="ORF">MM171B00165_0010</name>
</gene>
<name>A0A6M3MBB7_9ZZZZ</name>
<protein>
    <submittedName>
        <fullName evidence="2">Uncharacterized protein</fullName>
    </submittedName>
</protein>
<dbReference type="EMBL" id="MT143891">
    <property type="protein sequence ID" value="QJB04834.1"/>
    <property type="molecule type" value="Genomic_DNA"/>
</dbReference>
<dbReference type="AlphaFoldDB" id="A0A6M3MBB7"/>